<evidence type="ECO:0000313" key="1">
    <source>
        <dbReference type="EMBL" id="KAI0038731.1"/>
    </source>
</evidence>
<evidence type="ECO:0000313" key="2">
    <source>
        <dbReference type="Proteomes" id="UP000814033"/>
    </source>
</evidence>
<feature type="non-terminal residue" evidence="1">
    <location>
        <position position="79"/>
    </location>
</feature>
<reference evidence="1" key="2">
    <citation type="journal article" date="2022" name="New Phytol.">
        <title>Evolutionary transition to the ectomycorrhizal habit in the genomes of a hyperdiverse lineage of mushroom-forming fungi.</title>
        <authorList>
            <person name="Looney B."/>
            <person name="Miyauchi S."/>
            <person name="Morin E."/>
            <person name="Drula E."/>
            <person name="Courty P.E."/>
            <person name="Kohler A."/>
            <person name="Kuo A."/>
            <person name="LaButti K."/>
            <person name="Pangilinan J."/>
            <person name="Lipzen A."/>
            <person name="Riley R."/>
            <person name="Andreopoulos W."/>
            <person name="He G."/>
            <person name="Johnson J."/>
            <person name="Nolan M."/>
            <person name="Tritt A."/>
            <person name="Barry K.W."/>
            <person name="Grigoriev I.V."/>
            <person name="Nagy L.G."/>
            <person name="Hibbett D."/>
            <person name="Henrissat B."/>
            <person name="Matheny P.B."/>
            <person name="Labbe J."/>
            <person name="Martin F.M."/>
        </authorList>
    </citation>
    <scope>NUCLEOTIDE SEQUENCE</scope>
    <source>
        <strain evidence="1">FP105234-sp</strain>
    </source>
</reference>
<reference evidence="1" key="1">
    <citation type="submission" date="2021-02" db="EMBL/GenBank/DDBJ databases">
        <authorList>
            <consortium name="DOE Joint Genome Institute"/>
            <person name="Ahrendt S."/>
            <person name="Looney B.P."/>
            <person name="Miyauchi S."/>
            <person name="Morin E."/>
            <person name="Drula E."/>
            <person name="Courty P.E."/>
            <person name="Chicoki N."/>
            <person name="Fauchery L."/>
            <person name="Kohler A."/>
            <person name="Kuo A."/>
            <person name="Labutti K."/>
            <person name="Pangilinan J."/>
            <person name="Lipzen A."/>
            <person name="Riley R."/>
            <person name="Andreopoulos W."/>
            <person name="He G."/>
            <person name="Johnson J."/>
            <person name="Barry K.W."/>
            <person name="Grigoriev I.V."/>
            <person name="Nagy L."/>
            <person name="Hibbett D."/>
            <person name="Henrissat B."/>
            <person name="Matheny P.B."/>
            <person name="Labbe J."/>
            <person name="Martin F."/>
        </authorList>
    </citation>
    <scope>NUCLEOTIDE SEQUENCE</scope>
    <source>
        <strain evidence="1">FP105234-sp</strain>
    </source>
</reference>
<comment type="caution">
    <text evidence="1">The sequence shown here is derived from an EMBL/GenBank/DDBJ whole genome shotgun (WGS) entry which is preliminary data.</text>
</comment>
<gene>
    <name evidence="1" type="ORF">FA95DRAFT_1457435</name>
</gene>
<dbReference type="EMBL" id="MU276425">
    <property type="protein sequence ID" value="KAI0038731.1"/>
    <property type="molecule type" value="Genomic_DNA"/>
</dbReference>
<keyword evidence="2" id="KW-1185">Reference proteome</keyword>
<sequence length="79" mass="8824">KFMPRFDDSYTVTCAFPECSVYTLDLPDSSGVFPTFHSSLIHPFVPNNDTLSPSCALNRLGPVVTVNGEQEWEVEEIID</sequence>
<name>A0ACB8R593_9AGAM</name>
<feature type="non-terminal residue" evidence="1">
    <location>
        <position position="1"/>
    </location>
</feature>
<accession>A0ACB8R593</accession>
<dbReference type="Proteomes" id="UP000814033">
    <property type="component" value="Unassembled WGS sequence"/>
</dbReference>
<organism evidence="1 2">
    <name type="scientific">Auriscalpium vulgare</name>
    <dbReference type="NCBI Taxonomy" id="40419"/>
    <lineage>
        <taxon>Eukaryota</taxon>
        <taxon>Fungi</taxon>
        <taxon>Dikarya</taxon>
        <taxon>Basidiomycota</taxon>
        <taxon>Agaricomycotina</taxon>
        <taxon>Agaricomycetes</taxon>
        <taxon>Russulales</taxon>
        <taxon>Auriscalpiaceae</taxon>
        <taxon>Auriscalpium</taxon>
    </lineage>
</organism>
<protein>
    <submittedName>
        <fullName evidence="1">Uncharacterized protein</fullName>
    </submittedName>
</protein>
<proteinExistence type="predicted"/>